<feature type="non-terminal residue" evidence="3">
    <location>
        <position position="1"/>
    </location>
</feature>
<reference evidence="3" key="1">
    <citation type="journal article" date="2008" name="PLoS ONE">
        <title>From stop to start: tandem gene arrangement, copy number and trans-splicing sites in the dinoflagellate Amphidinium carterae.</title>
        <authorList>
            <person name="Bachvaroff T.R."/>
            <person name="Place A.R."/>
        </authorList>
    </citation>
    <scope>NUCLEOTIDE SEQUENCE</scope>
    <source>
        <strain evidence="3">CCMP1314</strain>
    </source>
</reference>
<feature type="region of interest" description="Disordered" evidence="1">
    <location>
        <begin position="1"/>
        <end position="66"/>
    </location>
</feature>
<dbReference type="GO" id="GO:0003917">
    <property type="term" value="F:DNA topoisomerase type I (single strand cut, ATP-independent) activity"/>
    <property type="evidence" value="ECO:0007669"/>
    <property type="project" value="InterPro"/>
</dbReference>
<organism evidence="3">
    <name type="scientific">Amphidinium carterae</name>
    <name type="common">Dinoflagellate</name>
    <dbReference type="NCBI Taxonomy" id="2961"/>
    <lineage>
        <taxon>Eukaryota</taxon>
        <taxon>Sar</taxon>
        <taxon>Alveolata</taxon>
        <taxon>Dinophyceae</taxon>
        <taxon>Amphidiniales</taxon>
        <taxon>Amphidiniaceae</taxon>
        <taxon>Amphidinium</taxon>
    </lineage>
</organism>
<feature type="domain" description="DNA topoisomerase I DNA binding eukaryotic-type" evidence="2">
    <location>
        <begin position="89"/>
        <end position="128"/>
    </location>
</feature>
<sequence>NKENDKPNGKGLRKVKMLKMKPGGKSLNKLASKGSSMKKSLVARQKAKQKQHQQENQKKVLTKSEDDYEPVNRWWEVEGGAESGRRGMKKWETFEHHGLMFVEAYKEAHKVPLLYEGKRVALPLEVEE</sequence>
<accession>B4ZFZ2</accession>
<dbReference type="PANTHER" id="PTHR10290">
    <property type="entry name" value="DNA TOPOISOMERASE I"/>
    <property type="match status" value="1"/>
</dbReference>
<dbReference type="EMBL" id="EU742812">
    <property type="protein sequence ID" value="ACF28642.1"/>
    <property type="molecule type" value="Genomic_DNA"/>
</dbReference>
<dbReference type="GO" id="GO:0007059">
    <property type="term" value="P:chromosome segregation"/>
    <property type="evidence" value="ECO:0007669"/>
    <property type="project" value="TreeGrafter"/>
</dbReference>
<dbReference type="InterPro" id="IPR008336">
    <property type="entry name" value="TopoI_DNA-bd_euk"/>
</dbReference>
<evidence type="ECO:0000259" key="2">
    <source>
        <dbReference type="Pfam" id="PF02919"/>
    </source>
</evidence>
<dbReference type="InterPro" id="IPR051062">
    <property type="entry name" value="Topoisomerase_IB"/>
</dbReference>
<feature type="non-terminal residue" evidence="3">
    <location>
        <position position="128"/>
    </location>
</feature>
<protein>
    <submittedName>
        <fullName evidence="3">DNA topoisomerase</fullName>
    </submittedName>
</protein>
<dbReference type="GO" id="GO:0005730">
    <property type="term" value="C:nucleolus"/>
    <property type="evidence" value="ECO:0007669"/>
    <property type="project" value="TreeGrafter"/>
</dbReference>
<dbReference type="PANTHER" id="PTHR10290:SF3">
    <property type="entry name" value="DNA TOPOISOMERASE 1"/>
    <property type="match status" value="1"/>
</dbReference>
<keyword evidence="3" id="KW-0413">Isomerase</keyword>
<feature type="compositionally biased region" description="Basic and acidic residues" evidence="1">
    <location>
        <begin position="52"/>
        <end position="65"/>
    </location>
</feature>
<dbReference type="GO" id="GO:0003677">
    <property type="term" value="F:DNA binding"/>
    <property type="evidence" value="ECO:0007669"/>
    <property type="project" value="InterPro"/>
</dbReference>
<dbReference type="AlphaFoldDB" id="B4ZFZ2"/>
<dbReference type="GO" id="GO:0005694">
    <property type="term" value="C:chromosome"/>
    <property type="evidence" value="ECO:0007669"/>
    <property type="project" value="InterPro"/>
</dbReference>
<dbReference type="GO" id="GO:0006260">
    <property type="term" value="P:DNA replication"/>
    <property type="evidence" value="ECO:0007669"/>
    <property type="project" value="TreeGrafter"/>
</dbReference>
<dbReference type="SUPFAM" id="SSF56741">
    <property type="entry name" value="Eukaryotic DNA topoisomerase I, N-terminal DNA-binding fragment"/>
    <property type="match status" value="1"/>
</dbReference>
<dbReference type="GO" id="GO:0006265">
    <property type="term" value="P:DNA topological change"/>
    <property type="evidence" value="ECO:0007669"/>
    <property type="project" value="InterPro"/>
</dbReference>
<name>B4ZFZ2_AMPCA</name>
<proteinExistence type="predicted"/>
<dbReference type="Pfam" id="PF02919">
    <property type="entry name" value="Topoisom_I_N"/>
    <property type="match status" value="1"/>
</dbReference>
<dbReference type="InterPro" id="IPR036202">
    <property type="entry name" value="TopoI_DNA-bd_euk_N_sf"/>
</dbReference>
<evidence type="ECO:0000313" key="3">
    <source>
        <dbReference type="EMBL" id="ACF28642.1"/>
    </source>
</evidence>
<evidence type="ECO:0000256" key="1">
    <source>
        <dbReference type="SAM" id="MobiDB-lite"/>
    </source>
</evidence>